<proteinExistence type="predicted"/>
<dbReference type="RefSeq" id="YP_214348.1">
    <property type="nucleotide sequence ID" value="NC_006883.2"/>
</dbReference>
<sequence length="67" mass="7866">MIPVEGHKNLFRDPETGAILNYDTNSYSQHISKRNKKLDEKAELDEMKKDIDEIKSLLKELANRKHK</sequence>
<evidence type="ECO:0000313" key="5">
    <source>
        <dbReference type="Proteomes" id="UP000013923"/>
    </source>
</evidence>
<dbReference type="OrthoDB" id="25834at10239"/>
<evidence type="ECO:0000256" key="1">
    <source>
        <dbReference type="SAM" id="Coils"/>
    </source>
</evidence>
<dbReference type="Proteomes" id="UP000013923">
    <property type="component" value="Genome"/>
</dbReference>
<dbReference type="Proteomes" id="UP000000991">
    <property type="component" value="Segment"/>
</dbReference>
<dbReference type="KEGG" id="vg:3294494"/>
<organismHost>
    <name type="scientific">Prochlorococcus</name>
    <dbReference type="NCBI Taxonomy" id="1218"/>
</organismHost>
<keyword evidence="1" id="KW-0175">Coiled coil</keyword>
<evidence type="ECO:0000313" key="2">
    <source>
        <dbReference type="EMBL" id="AAX44494.1"/>
    </source>
</evidence>
<name>Q58MN8_BPPRM</name>
<organism evidence="2 4">
    <name type="scientific">Prochlorococcus phage P-SSM2</name>
    <dbReference type="NCBI Taxonomy" id="268746"/>
    <lineage>
        <taxon>Viruses</taxon>
        <taxon>Duplodnaviria</taxon>
        <taxon>Heunggongvirae</taxon>
        <taxon>Uroviricota</taxon>
        <taxon>Caudoviricetes</taxon>
        <taxon>Pantevenvirales</taxon>
        <taxon>Kyanoviridae</taxon>
        <taxon>Salacisavirus</taxon>
        <taxon>Salacisavirus pssm2</taxon>
    </lineage>
</organism>
<dbReference type="GeneID" id="3294494"/>
<keyword evidence="4" id="KW-1185">Reference proteome</keyword>
<reference evidence="2 4" key="1">
    <citation type="journal article" date="2005" name="PLoS Biol.">
        <title>Three Prochlorococcus cyanophage genomes: signature features and ecological interpretations.</title>
        <authorList>
            <person name="Sullivan M.B."/>
            <person name="Coleman M.L."/>
            <person name="Weigele P."/>
            <person name="Rohwer F."/>
            <person name="Chisholm S.W."/>
        </authorList>
    </citation>
    <scope>NUCLEOTIDE SEQUENCE</scope>
</reference>
<dbReference type="EMBL" id="AY939844">
    <property type="protein sequence ID" value="AAX44494.1"/>
    <property type="molecule type" value="Genomic_DNA"/>
</dbReference>
<accession>Q58MN8</accession>
<evidence type="ECO:0000313" key="3">
    <source>
        <dbReference type="EMBL" id="ACY75995.1"/>
    </source>
</evidence>
<dbReference type="EMBL" id="GU071092">
    <property type="protein sequence ID" value="ACY75995.1"/>
    <property type="molecule type" value="Genomic_DNA"/>
</dbReference>
<gene>
    <name evidence="3" type="ORF">PCMG_00119</name>
    <name evidence="2" type="ORF">PSSM2_116</name>
</gene>
<evidence type="ECO:0000313" key="4">
    <source>
        <dbReference type="Proteomes" id="UP000000991"/>
    </source>
</evidence>
<reference evidence="3 5" key="2">
    <citation type="submission" date="2009-10" db="EMBL/GenBank/DDBJ databases">
        <title>The Genome Sequence of Prochlorococcus phage P-SSM2.</title>
        <authorList>
            <consortium name="The Broad Institute Genome Sequencing Platform"/>
            <person name="Henn M.R."/>
            <person name="Sullivan M.S."/>
            <person name="Osburne M.S."/>
            <person name="Levin J."/>
            <person name="Malboeuf C."/>
            <person name="Casali M."/>
            <person name="Russ C."/>
            <person name="Lennon N."/>
            <person name="Chapman S.B."/>
            <person name="Erlich R."/>
            <person name="Young S.K."/>
            <person name="Koehrsen M."/>
            <person name="Yandava C."/>
            <person name="Zeng Q."/>
            <person name="Alvarado L."/>
            <person name="Anderson S."/>
            <person name="Berlin A."/>
            <person name="Borenstein D."/>
            <person name="Chen Z."/>
            <person name="Engels R."/>
            <person name="Freedman E."/>
            <person name="Gellesch M."/>
            <person name="Goldberg J."/>
            <person name="Green L."/>
            <person name="Griggs A."/>
            <person name="Gujja S."/>
            <person name="Heilman E.R."/>
            <person name="Heiman D."/>
            <person name="Hepburn T."/>
            <person name="Howarth C."/>
            <person name="Jen D."/>
            <person name="Larson L."/>
            <person name="Lewis B."/>
            <person name="Mehta T."/>
            <person name="Park D."/>
            <person name="Pearson M."/>
            <person name="Richards J."/>
            <person name="Rizzolo K."/>
            <person name="Roberts A."/>
            <person name="Ryan E."/>
            <person name="Saif S."/>
            <person name="Shea T."/>
            <person name="Shenoy N."/>
            <person name="Sisk P."/>
            <person name="Stolte C."/>
            <person name="Sykes S."/>
            <person name="Walk T."/>
            <person name="White J."/>
            <person name="Yu Q."/>
            <person name="Coleman M.L."/>
            <person name="Huang K.H."/>
            <person name="Weigele P.R."/>
            <person name="DeFrancesco A.S."/>
            <person name="Kern S.E."/>
            <person name="Thompson L.R."/>
            <person name="Fu R."/>
            <person name="Hombeck B."/>
            <person name="Chisholm S.W."/>
            <person name="Haas B."/>
            <person name="Nusbaum C."/>
            <person name="Birren B."/>
        </authorList>
    </citation>
    <scope>NUCLEOTIDE SEQUENCE [LARGE SCALE GENOMIC DNA]</scope>
    <source>
        <strain evidence="3">P-SSM2</strain>
    </source>
</reference>
<feature type="coiled-coil region" evidence="1">
    <location>
        <begin position="37"/>
        <end position="64"/>
    </location>
</feature>
<reference evidence="2 4" key="3">
    <citation type="journal article" date="2010" name="Environ. Microbiol.">
        <title>Genomic analysis of oceanic cyanobacterial myoviruses compared with T4-like myoviruses from diverse hosts and environments.</title>
        <authorList>
            <person name="Sullivan M.B."/>
            <person name="Huang K.H."/>
            <person name="Ignacio-Espinoza J.C."/>
            <person name="Berlin A.M."/>
            <person name="Kelly L."/>
            <person name="Weigele P.R."/>
            <person name="DeFrancesco A.S."/>
            <person name="Kern S.E."/>
            <person name="Thompson L.R."/>
            <person name="Young S."/>
            <person name="Yandava C."/>
            <person name="Fu R."/>
            <person name="Krastins B."/>
            <person name="Chase M."/>
            <person name="Sarracino D."/>
            <person name="Osburne M.S."/>
            <person name="Henn M.R."/>
            <person name="Chisholm S.W."/>
        </authorList>
    </citation>
    <scope>NUCLEOTIDE SEQUENCE [LARGE SCALE GENOMIC DNA]</scope>
</reference>
<protein>
    <submittedName>
        <fullName evidence="2">Uncharacterized protein</fullName>
    </submittedName>
</protein>